<dbReference type="PROSITE" id="PS51285">
    <property type="entry name" value="AGC_KINASE_CTER"/>
    <property type="match status" value="1"/>
</dbReference>
<dbReference type="PROSITE" id="PS00107">
    <property type="entry name" value="PROTEIN_KINASE_ATP"/>
    <property type="match status" value="1"/>
</dbReference>
<evidence type="ECO:0000256" key="2">
    <source>
        <dbReference type="ARBA" id="ARBA00022679"/>
    </source>
</evidence>
<dbReference type="EMBL" id="KV429049">
    <property type="protein sequence ID" value="KZT70739.1"/>
    <property type="molecule type" value="Genomic_DNA"/>
</dbReference>
<name>A0A165RH11_9APHY</name>
<dbReference type="CDD" id="cd05578">
    <property type="entry name" value="STKc_Yank1"/>
    <property type="match status" value="1"/>
</dbReference>
<dbReference type="Proteomes" id="UP000076727">
    <property type="component" value="Unassembled WGS sequence"/>
</dbReference>
<dbReference type="PROSITE" id="PS00108">
    <property type="entry name" value="PROTEIN_KINASE_ST"/>
    <property type="match status" value="1"/>
</dbReference>
<keyword evidence="3 6" id="KW-0547">Nucleotide-binding</keyword>
<dbReference type="FunFam" id="3.30.200.20:FF:000354">
    <property type="entry name" value="AGC/YANK protein kinase"/>
    <property type="match status" value="1"/>
</dbReference>
<dbReference type="GO" id="GO:0009966">
    <property type="term" value="P:regulation of signal transduction"/>
    <property type="evidence" value="ECO:0007669"/>
    <property type="project" value="TreeGrafter"/>
</dbReference>
<dbReference type="STRING" id="1314783.A0A165RH11"/>
<dbReference type="GO" id="GO:0001664">
    <property type="term" value="F:G protein-coupled receptor binding"/>
    <property type="evidence" value="ECO:0007669"/>
    <property type="project" value="TreeGrafter"/>
</dbReference>
<evidence type="ECO:0000313" key="11">
    <source>
        <dbReference type="EMBL" id="KZT70739.1"/>
    </source>
</evidence>
<sequence>MGAVCCRAQPIDFDGDVNLFHFVLLRCVGKGAFGKVRVVQHKQTRNLYALKYINKAKCVKMRAVNNIIQERRLLEEIDHPFVVNLRYAFQDDENCFFVLDLMLGGDLRFHLERLGSLTEETVQFYVAELSSALGFLHEHRIIHRDIKPDNILLDEAGHAHLTDFNIAVHYSSSRSLTGVAGSMAYMAPEILAKRGYSYQIDWWSLGVCAYELIFGRRPFRGKTNSDLTHSIVRDSLRFPEDGASKCSREGMQALRMFLERDPVKRLGWKPDEGLDGLRNHPWLHSIVWDTLDDKKQTPPFVPDSKKANFDASHELEELLLEDNPLKARQRKVQDINNLSAEMRTMEEQFTPYDFRKMQRRSYYPQNQIVSTVTATSSAPASSRPVTPMTTIGADGIHEEYAPKTGPRSFEGDMVQTPTTPTSMNHPDYMVNEKDEHGQPGIAC</sequence>
<evidence type="ECO:0000259" key="10">
    <source>
        <dbReference type="PROSITE" id="PS51285"/>
    </source>
</evidence>
<dbReference type="InterPro" id="IPR008271">
    <property type="entry name" value="Ser/Thr_kinase_AS"/>
</dbReference>
<dbReference type="FunFam" id="1.10.510.10:FF:000469">
    <property type="entry name" value="Serine/threonine-protein kinase 32B"/>
    <property type="match status" value="1"/>
</dbReference>
<evidence type="ECO:0000256" key="7">
    <source>
        <dbReference type="RuleBase" id="RU000304"/>
    </source>
</evidence>
<feature type="region of interest" description="Disordered" evidence="8">
    <location>
        <begin position="399"/>
        <end position="443"/>
    </location>
</feature>
<evidence type="ECO:0000256" key="8">
    <source>
        <dbReference type="SAM" id="MobiDB-lite"/>
    </source>
</evidence>
<dbReference type="PANTHER" id="PTHR24355">
    <property type="entry name" value="G PROTEIN-COUPLED RECEPTOR KINASE/RIBOSOMAL PROTEIN S6 KINASE"/>
    <property type="match status" value="1"/>
</dbReference>
<evidence type="ECO:0000259" key="9">
    <source>
        <dbReference type="PROSITE" id="PS50011"/>
    </source>
</evidence>
<keyword evidence="1 7" id="KW-0723">Serine/threonine-protein kinase</keyword>
<dbReference type="AlphaFoldDB" id="A0A165RH11"/>
<dbReference type="InterPro" id="IPR000719">
    <property type="entry name" value="Prot_kinase_dom"/>
</dbReference>
<dbReference type="Gene3D" id="3.30.200.20">
    <property type="entry name" value="Phosphorylase Kinase, domain 1"/>
    <property type="match status" value="1"/>
</dbReference>
<dbReference type="OrthoDB" id="354826at2759"/>
<evidence type="ECO:0000256" key="6">
    <source>
        <dbReference type="PROSITE-ProRule" id="PRU10141"/>
    </source>
</evidence>
<dbReference type="InterPro" id="IPR017441">
    <property type="entry name" value="Protein_kinase_ATP_BS"/>
</dbReference>
<comment type="similarity">
    <text evidence="7">Belongs to the protein kinase superfamily.</text>
</comment>
<evidence type="ECO:0000256" key="5">
    <source>
        <dbReference type="ARBA" id="ARBA00022840"/>
    </source>
</evidence>
<accession>A0A165RH11</accession>
<keyword evidence="12" id="KW-1185">Reference proteome</keyword>
<dbReference type="SUPFAM" id="SSF56112">
    <property type="entry name" value="Protein kinase-like (PK-like)"/>
    <property type="match status" value="1"/>
</dbReference>
<dbReference type="GO" id="GO:0004703">
    <property type="term" value="F:G protein-coupled receptor kinase activity"/>
    <property type="evidence" value="ECO:0007669"/>
    <property type="project" value="TreeGrafter"/>
</dbReference>
<evidence type="ECO:0000313" key="12">
    <source>
        <dbReference type="Proteomes" id="UP000076727"/>
    </source>
</evidence>
<dbReference type="GO" id="GO:0005524">
    <property type="term" value="F:ATP binding"/>
    <property type="evidence" value="ECO:0007669"/>
    <property type="project" value="UniProtKB-UniRule"/>
</dbReference>
<keyword evidence="5 6" id="KW-0067">ATP-binding</keyword>
<gene>
    <name evidence="11" type="ORF">DAEQUDRAFT_667052</name>
</gene>
<reference evidence="11 12" key="1">
    <citation type="journal article" date="2016" name="Mol. Biol. Evol.">
        <title>Comparative Genomics of Early-Diverging Mushroom-Forming Fungi Provides Insights into the Origins of Lignocellulose Decay Capabilities.</title>
        <authorList>
            <person name="Nagy L.G."/>
            <person name="Riley R."/>
            <person name="Tritt A."/>
            <person name="Adam C."/>
            <person name="Daum C."/>
            <person name="Floudas D."/>
            <person name="Sun H."/>
            <person name="Yadav J.S."/>
            <person name="Pangilinan J."/>
            <person name="Larsson K.H."/>
            <person name="Matsuura K."/>
            <person name="Barry K."/>
            <person name="Labutti K."/>
            <person name="Kuo R."/>
            <person name="Ohm R.A."/>
            <person name="Bhattacharya S.S."/>
            <person name="Shirouzu T."/>
            <person name="Yoshinaga Y."/>
            <person name="Martin F.M."/>
            <person name="Grigoriev I.V."/>
            <person name="Hibbett D.S."/>
        </authorList>
    </citation>
    <scope>NUCLEOTIDE SEQUENCE [LARGE SCALE GENOMIC DNA]</scope>
    <source>
        <strain evidence="11 12">L-15889</strain>
    </source>
</reference>
<evidence type="ECO:0000256" key="4">
    <source>
        <dbReference type="ARBA" id="ARBA00022777"/>
    </source>
</evidence>
<evidence type="ECO:0000256" key="3">
    <source>
        <dbReference type="ARBA" id="ARBA00022741"/>
    </source>
</evidence>
<proteinExistence type="inferred from homology"/>
<dbReference type="InterPro" id="IPR000961">
    <property type="entry name" value="AGC-kinase_C"/>
</dbReference>
<dbReference type="PANTHER" id="PTHR24355:SF30">
    <property type="entry name" value="SERINE_THREONINE-PROTEIN KINASE 32B ISOFORM X1"/>
    <property type="match status" value="1"/>
</dbReference>
<dbReference type="Pfam" id="PF00069">
    <property type="entry name" value="Pkinase"/>
    <property type="match status" value="1"/>
</dbReference>
<feature type="binding site" evidence="6">
    <location>
        <position position="51"/>
    </location>
    <ligand>
        <name>ATP</name>
        <dbReference type="ChEBI" id="CHEBI:30616"/>
    </ligand>
</feature>
<feature type="domain" description="Protein kinase" evidence="9">
    <location>
        <begin position="22"/>
        <end position="283"/>
    </location>
</feature>
<dbReference type="GO" id="GO:0007186">
    <property type="term" value="P:G protein-coupled receptor signaling pathway"/>
    <property type="evidence" value="ECO:0007669"/>
    <property type="project" value="TreeGrafter"/>
</dbReference>
<dbReference type="PROSITE" id="PS50011">
    <property type="entry name" value="PROTEIN_KINASE_DOM"/>
    <property type="match status" value="1"/>
</dbReference>
<protein>
    <submittedName>
        <fullName evidence="11">Kinase-like protein</fullName>
    </submittedName>
</protein>
<dbReference type="InterPro" id="IPR011009">
    <property type="entry name" value="Kinase-like_dom_sf"/>
</dbReference>
<organism evidence="11 12">
    <name type="scientific">Daedalea quercina L-15889</name>
    <dbReference type="NCBI Taxonomy" id="1314783"/>
    <lineage>
        <taxon>Eukaryota</taxon>
        <taxon>Fungi</taxon>
        <taxon>Dikarya</taxon>
        <taxon>Basidiomycota</taxon>
        <taxon>Agaricomycotina</taxon>
        <taxon>Agaricomycetes</taxon>
        <taxon>Polyporales</taxon>
        <taxon>Fomitopsis</taxon>
    </lineage>
</organism>
<keyword evidence="2" id="KW-0808">Transferase</keyword>
<feature type="compositionally biased region" description="Polar residues" evidence="8">
    <location>
        <begin position="415"/>
        <end position="424"/>
    </location>
</feature>
<keyword evidence="4 11" id="KW-0418">Kinase</keyword>
<dbReference type="SMART" id="SM00220">
    <property type="entry name" value="S_TKc"/>
    <property type="match status" value="1"/>
</dbReference>
<evidence type="ECO:0000256" key="1">
    <source>
        <dbReference type="ARBA" id="ARBA00022527"/>
    </source>
</evidence>
<dbReference type="Gene3D" id="1.10.510.10">
    <property type="entry name" value="Transferase(Phosphotransferase) domain 1"/>
    <property type="match status" value="1"/>
</dbReference>
<feature type="domain" description="AGC-kinase C-terminal" evidence="10">
    <location>
        <begin position="284"/>
        <end position="364"/>
    </location>
</feature>